<evidence type="ECO:0000313" key="2">
    <source>
        <dbReference type="Proteomes" id="UP000054007"/>
    </source>
</evidence>
<reference evidence="1 2" key="1">
    <citation type="journal article" date="2015" name="Fungal Genet. Biol.">
        <title>Evolution of novel wood decay mechanisms in Agaricales revealed by the genome sequences of Fistulina hepatica and Cylindrobasidium torrendii.</title>
        <authorList>
            <person name="Floudas D."/>
            <person name="Held B.W."/>
            <person name="Riley R."/>
            <person name="Nagy L.G."/>
            <person name="Koehler G."/>
            <person name="Ransdell A.S."/>
            <person name="Younus H."/>
            <person name="Chow J."/>
            <person name="Chiniquy J."/>
            <person name="Lipzen A."/>
            <person name="Tritt A."/>
            <person name="Sun H."/>
            <person name="Haridas S."/>
            <person name="LaButti K."/>
            <person name="Ohm R.A."/>
            <person name="Kues U."/>
            <person name="Blanchette R.A."/>
            <person name="Grigoriev I.V."/>
            <person name="Minto R.E."/>
            <person name="Hibbett D.S."/>
        </authorList>
    </citation>
    <scope>NUCLEOTIDE SEQUENCE [LARGE SCALE GENOMIC DNA]</scope>
    <source>
        <strain evidence="1 2">FP15055 ss-10</strain>
    </source>
</reference>
<name>A0A0D7B502_9AGAR</name>
<organism evidence="1 2">
    <name type="scientific">Cylindrobasidium torrendii FP15055 ss-10</name>
    <dbReference type="NCBI Taxonomy" id="1314674"/>
    <lineage>
        <taxon>Eukaryota</taxon>
        <taxon>Fungi</taxon>
        <taxon>Dikarya</taxon>
        <taxon>Basidiomycota</taxon>
        <taxon>Agaricomycotina</taxon>
        <taxon>Agaricomycetes</taxon>
        <taxon>Agaricomycetidae</taxon>
        <taxon>Agaricales</taxon>
        <taxon>Marasmiineae</taxon>
        <taxon>Physalacriaceae</taxon>
        <taxon>Cylindrobasidium</taxon>
    </lineage>
</organism>
<dbReference type="Proteomes" id="UP000054007">
    <property type="component" value="Unassembled WGS sequence"/>
</dbReference>
<evidence type="ECO:0000313" key="1">
    <source>
        <dbReference type="EMBL" id="KIY65275.1"/>
    </source>
</evidence>
<gene>
    <name evidence="1" type="ORF">CYLTODRAFT_492469</name>
</gene>
<dbReference type="AlphaFoldDB" id="A0A0D7B502"/>
<protein>
    <submittedName>
        <fullName evidence="1">Uncharacterized protein</fullName>
    </submittedName>
</protein>
<sequence>MSPSYIDLDSTLDSSDASAFSFAECMSGLACWVSKYVLLKLTELDDEDVIMDTPNYRLVEDAVYEILVHPNQTPFTLIHLLYFLTHIASRGFIIPTEALYARGVGDVDHCCLTLRILFVLACEAMEEELGVEPMDRMSLVTKLHIAHIERERVAYFDDCRTALLSIVSPDIRDPVAMDDAEWSNFPDMLYAFAATLDAKDAPSDLPFSRPITPCEDAITLLPVVVVAFLDMAHPTSTRGIIPFVRMPVQWLLLESGVASPSGYDSDESWEARKMEADDDSLRGGAHCRSKSVFEALERLHTDGTEHYHV</sequence>
<proteinExistence type="predicted"/>
<keyword evidence="2" id="KW-1185">Reference proteome</keyword>
<dbReference type="EMBL" id="KN880597">
    <property type="protein sequence ID" value="KIY65275.1"/>
    <property type="molecule type" value="Genomic_DNA"/>
</dbReference>
<accession>A0A0D7B502</accession>